<gene>
    <name evidence="1" type="ORF">KC01_LOCUS14763</name>
</gene>
<keyword evidence="2" id="KW-1185">Reference proteome</keyword>
<proteinExistence type="predicted"/>
<protein>
    <submittedName>
        <fullName evidence="1">Uncharacterized protein</fullName>
    </submittedName>
</protein>
<dbReference type="Proteomes" id="UP001497482">
    <property type="component" value="Chromosome 16"/>
</dbReference>
<name>A0AAV2K7Q2_KNICA</name>
<dbReference type="EMBL" id="OZ035838">
    <property type="protein sequence ID" value="CAL1584411.1"/>
    <property type="molecule type" value="Genomic_DNA"/>
</dbReference>
<accession>A0AAV2K7Q2</accession>
<dbReference type="AlphaFoldDB" id="A0AAV2K7Q2"/>
<sequence>MGLISPGSHFSGFKLRCSCEEKRYLNKIYSGKELLEDGCNTLQTNGFVTDSSSYPHQQIFDDAHVINGNILQMFSDPVSSSQLTALVFSQNKLCATTGTM</sequence>
<organism evidence="1 2">
    <name type="scientific">Knipowitschia caucasica</name>
    <name type="common">Caucasian dwarf goby</name>
    <name type="synonym">Pomatoschistus caucasicus</name>
    <dbReference type="NCBI Taxonomy" id="637954"/>
    <lineage>
        <taxon>Eukaryota</taxon>
        <taxon>Metazoa</taxon>
        <taxon>Chordata</taxon>
        <taxon>Craniata</taxon>
        <taxon>Vertebrata</taxon>
        <taxon>Euteleostomi</taxon>
        <taxon>Actinopterygii</taxon>
        <taxon>Neopterygii</taxon>
        <taxon>Teleostei</taxon>
        <taxon>Neoteleostei</taxon>
        <taxon>Acanthomorphata</taxon>
        <taxon>Gobiaria</taxon>
        <taxon>Gobiiformes</taxon>
        <taxon>Gobioidei</taxon>
        <taxon>Gobiidae</taxon>
        <taxon>Gobiinae</taxon>
        <taxon>Knipowitschia</taxon>
    </lineage>
</organism>
<evidence type="ECO:0000313" key="2">
    <source>
        <dbReference type="Proteomes" id="UP001497482"/>
    </source>
</evidence>
<evidence type="ECO:0000313" key="1">
    <source>
        <dbReference type="EMBL" id="CAL1584411.1"/>
    </source>
</evidence>
<reference evidence="1 2" key="1">
    <citation type="submission" date="2024-04" db="EMBL/GenBank/DDBJ databases">
        <authorList>
            <person name="Waldvogel A.-M."/>
            <person name="Schoenle A."/>
        </authorList>
    </citation>
    <scope>NUCLEOTIDE SEQUENCE [LARGE SCALE GENOMIC DNA]</scope>
</reference>